<gene>
    <name evidence="1" type="ORF">SAMN05421820_111243</name>
</gene>
<evidence type="ECO:0000313" key="1">
    <source>
        <dbReference type="EMBL" id="SDO09952.1"/>
    </source>
</evidence>
<dbReference type="RefSeq" id="WP_143010559.1">
    <property type="nucleotide sequence ID" value="NZ_FNGY01000011.1"/>
</dbReference>
<dbReference type="PROSITE" id="PS51257">
    <property type="entry name" value="PROKAR_LIPOPROTEIN"/>
    <property type="match status" value="1"/>
</dbReference>
<protein>
    <recommendedName>
        <fullName evidence="3">Lipoprotein</fullName>
    </recommendedName>
</protein>
<dbReference type="Proteomes" id="UP000183200">
    <property type="component" value="Unassembled WGS sequence"/>
</dbReference>
<dbReference type="EMBL" id="FNGY01000011">
    <property type="protein sequence ID" value="SDO09952.1"/>
    <property type="molecule type" value="Genomic_DNA"/>
</dbReference>
<organism evidence="1 2">
    <name type="scientific">Pedobacter steynii</name>
    <dbReference type="NCBI Taxonomy" id="430522"/>
    <lineage>
        <taxon>Bacteria</taxon>
        <taxon>Pseudomonadati</taxon>
        <taxon>Bacteroidota</taxon>
        <taxon>Sphingobacteriia</taxon>
        <taxon>Sphingobacteriales</taxon>
        <taxon>Sphingobacteriaceae</taxon>
        <taxon>Pedobacter</taxon>
    </lineage>
</organism>
<accession>A0A1H0GT38</accession>
<proteinExistence type="predicted"/>
<evidence type="ECO:0008006" key="3">
    <source>
        <dbReference type="Google" id="ProtNLM"/>
    </source>
</evidence>
<keyword evidence="2" id="KW-1185">Reference proteome</keyword>
<evidence type="ECO:0000313" key="2">
    <source>
        <dbReference type="Proteomes" id="UP000183200"/>
    </source>
</evidence>
<name>A0A1H0GT38_9SPHI</name>
<dbReference type="OrthoDB" id="9812921at2"/>
<sequence length="180" mass="21115">MKYRFLLFLLVIFGCETKKAKETVQTKIEIENRNFFVGDVNDDKKGDTAFISFIRNIETDEIECGENNCFIKIEFTDGIPKISFDQSLGVFIAQTEDLNNDKANEIIIFSRTREGYWNNISVWSFKGRKWNEIAKTKAFISESQDFENRIVKERGGYYLIGENQWEEDENGEFKKVKIKI</sequence>
<dbReference type="AlphaFoldDB" id="A0A1H0GT38"/>
<reference evidence="2" key="1">
    <citation type="submission" date="2016-10" db="EMBL/GenBank/DDBJ databases">
        <authorList>
            <person name="Varghese N."/>
            <person name="Submissions S."/>
        </authorList>
    </citation>
    <scope>NUCLEOTIDE SEQUENCE [LARGE SCALE GENOMIC DNA]</scope>
    <source>
        <strain evidence="2">DSM 19110</strain>
    </source>
</reference>